<dbReference type="InterPro" id="IPR009057">
    <property type="entry name" value="Homeodomain-like_sf"/>
</dbReference>
<evidence type="ECO:0000256" key="2">
    <source>
        <dbReference type="ARBA" id="ARBA00023125"/>
    </source>
</evidence>
<dbReference type="Gene3D" id="1.10.10.60">
    <property type="entry name" value="Homeodomain-like"/>
    <property type="match status" value="1"/>
</dbReference>
<dbReference type="PANTHER" id="PTHR30055">
    <property type="entry name" value="HTH-TYPE TRANSCRIPTIONAL REGULATOR RUTR"/>
    <property type="match status" value="1"/>
</dbReference>
<dbReference type="InterPro" id="IPR001647">
    <property type="entry name" value="HTH_TetR"/>
</dbReference>
<gene>
    <name evidence="6" type="ORF">NGAL_HAMBI1145_26260</name>
</gene>
<evidence type="ECO:0000256" key="3">
    <source>
        <dbReference type="ARBA" id="ARBA00023163"/>
    </source>
</evidence>
<dbReference type="Proteomes" id="UP000046176">
    <property type="component" value="Unassembled WGS sequence"/>
</dbReference>
<dbReference type="Gene3D" id="1.10.357.10">
    <property type="entry name" value="Tetracycline Repressor, domain 2"/>
    <property type="match status" value="1"/>
</dbReference>
<dbReference type="EMBL" id="CCRH01000006">
    <property type="protein sequence ID" value="CDZ35021.1"/>
    <property type="molecule type" value="Genomic_DNA"/>
</dbReference>
<dbReference type="SUPFAM" id="SSF46689">
    <property type="entry name" value="Homeodomain-like"/>
    <property type="match status" value="1"/>
</dbReference>
<proteinExistence type="predicted"/>
<feature type="domain" description="HTH tetR-type" evidence="5">
    <location>
        <begin position="5"/>
        <end position="65"/>
    </location>
</feature>
<keyword evidence="1" id="KW-0805">Transcription regulation</keyword>
<dbReference type="GO" id="GO:0003700">
    <property type="term" value="F:DNA-binding transcription factor activity"/>
    <property type="evidence" value="ECO:0007669"/>
    <property type="project" value="TreeGrafter"/>
</dbReference>
<evidence type="ECO:0000313" key="7">
    <source>
        <dbReference type="Proteomes" id="UP000046176"/>
    </source>
</evidence>
<feature type="DNA-binding region" description="H-T-H motif" evidence="4">
    <location>
        <begin position="28"/>
        <end position="47"/>
    </location>
</feature>
<dbReference type="GO" id="GO:0000976">
    <property type="term" value="F:transcription cis-regulatory region binding"/>
    <property type="evidence" value="ECO:0007669"/>
    <property type="project" value="TreeGrafter"/>
</dbReference>
<evidence type="ECO:0000313" key="6">
    <source>
        <dbReference type="EMBL" id="CDZ35021.1"/>
    </source>
</evidence>
<accession>A0A0T7FJ58</accession>
<organism evidence="6 7">
    <name type="scientific">Neorhizobium galegae bv. officinalis</name>
    <dbReference type="NCBI Taxonomy" id="323656"/>
    <lineage>
        <taxon>Bacteria</taxon>
        <taxon>Pseudomonadati</taxon>
        <taxon>Pseudomonadota</taxon>
        <taxon>Alphaproteobacteria</taxon>
        <taxon>Hyphomicrobiales</taxon>
        <taxon>Rhizobiaceae</taxon>
        <taxon>Rhizobium/Agrobacterium group</taxon>
        <taxon>Neorhizobium</taxon>
    </lineage>
</organism>
<dbReference type="AlphaFoldDB" id="A0A0T7FJ58"/>
<sequence length="200" mass="21562">MNETDSKTDLILDAALPVFVRFGFRKTTMADIARAAKISRASLYLCFNSKEELFRAGSKRAHSRTMNDVKAALDRPGSIFDRMTAAIRAFQEGLIAPFGDGHNAEELFAASNELAPDIALEARTRLLDLLITALSEAEKNREIDLTALQIQATELAALVVAAMNGIKHTHGAGPELEGGIRLFMALLKVGTAPQLGQAAP</sequence>
<dbReference type="PROSITE" id="PS50977">
    <property type="entry name" value="HTH_TETR_2"/>
    <property type="match status" value="1"/>
</dbReference>
<reference evidence="6 7" key="1">
    <citation type="submission" date="2014-08" db="EMBL/GenBank/DDBJ databases">
        <authorList>
            <person name="Chen Y.-H."/>
        </authorList>
    </citation>
    <scope>NUCLEOTIDE SEQUENCE [LARGE SCALE GENOMIC DNA]</scope>
</reference>
<evidence type="ECO:0000259" key="5">
    <source>
        <dbReference type="PROSITE" id="PS50977"/>
    </source>
</evidence>
<dbReference type="PRINTS" id="PR00455">
    <property type="entry name" value="HTHTETR"/>
</dbReference>
<keyword evidence="3" id="KW-0804">Transcription</keyword>
<dbReference type="InterPro" id="IPR050109">
    <property type="entry name" value="HTH-type_TetR-like_transc_reg"/>
</dbReference>
<dbReference type="RefSeq" id="WP_046666763.1">
    <property type="nucleotide sequence ID" value="NZ_CCRH01000006.1"/>
</dbReference>
<dbReference type="PANTHER" id="PTHR30055:SF234">
    <property type="entry name" value="HTH-TYPE TRANSCRIPTIONAL REGULATOR BETI"/>
    <property type="match status" value="1"/>
</dbReference>
<evidence type="ECO:0000256" key="4">
    <source>
        <dbReference type="PROSITE-ProRule" id="PRU00335"/>
    </source>
</evidence>
<dbReference type="Pfam" id="PF00440">
    <property type="entry name" value="TetR_N"/>
    <property type="match status" value="1"/>
</dbReference>
<evidence type="ECO:0000256" key="1">
    <source>
        <dbReference type="ARBA" id="ARBA00023015"/>
    </source>
</evidence>
<name>A0A0T7FJ58_NEOGA</name>
<dbReference type="OrthoDB" id="8478851at2"/>
<protein>
    <submittedName>
        <fullName evidence="6">Transcriptional regulator</fullName>
    </submittedName>
</protein>
<keyword evidence="2 4" id="KW-0238">DNA-binding</keyword>